<feature type="signal peptide" evidence="1">
    <location>
        <begin position="1"/>
        <end position="22"/>
    </location>
</feature>
<gene>
    <name evidence="2" type="ORF">WG78_01855</name>
</gene>
<keyword evidence="3" id="KW-1185">Reference proteome</keyword>
<evidence type="ECO:0008006" key="4">
    <source>
        <dbReference type="Google" id="ProtNLM"/>
    </source>
</evidence>
<dbReference type="OrthoDB" id="5293418at2"/>
<comment type="caution">
    <text evidence="2">The sequence shown here is derived from an EMBL/GenBank/DDBJ whole genome shotgun (WGS) entry which is preliminary data.</text>
</comment>
<dbReference type="PANTHER" id="PTHR40940">
    <property type="entry name" value="PROTEIN BATD-RELATED"/>
    <property type="match status" value="1"/>
</dbReference>
<protein>
    <recommendedName>
        <fullName evidence="4">Oxygen tolerance</fullName>
    </recommendedName>
</protein>
<dbReference type="EMBL" id="LAQT01000001">
    <property type="protein sequence ID" value="KPC55362.1"/>
    <property type="molecule type" value="Genomic_DNA"/>
</dbReference>
<dbReference type="InterPro" id="IPR025738">
    <property type="entry name" value="BatD"/>
</dbReference>
<dbReference type="STRING" id="857265.WG78_01855"/>
<proteinExistence type="predicted"/>
<evidence type="ECO:0000313" key="2">
    <source>
        <dbReference type="EMBL" id="KPC55362.1"/>
    </source>
</evidence>
<evidence type="ECO:0000256" key="1">
    <source>
        <dbReference type="SAM" id="SignalP"/>
    </source>
</evidence>
<evidence type="ECO:0000313" key="3">
    <source>
        <dbReference type="Proteomes" id="UP000037939"/>
    </source>
</evidence>
<reference evidence="2 3" key="1">
    <citation type="submission" date="2015-07" db="EMBL/GenBank/DDBJ databases">
        <title>Draft genome sequence of the Amantichitinum ursilacus IGB-41, a new chitin-degrading bacterium.</title>
        <authorList>
            <person name="Kirstahler P."/>
            <person name="Guenther M."/>
            <person name="Grumaz C."/>
            <person name="Rupp S."/>
            <person name="Zibek S."/>
            <person name="Sohn K."/>
        </authorList>
    </citation>
    <scope>NUCLEOTIDE SEQUENCE [LARGE SCALE GENOMIC DNA]</scope>
    <source>
        <strain evidence="2 3">IGB-41</strain>
    </source>
</reference>
<name>A0A0N0XMU0_9NEIS</name>
<sequence>MMRLLRVLLVLLWLGLAGSAGAAGQAMARAHLEPAGPVMPGQPVKLVVDAMTSNWFTAAPVYPPLDIPGVIASPPGDDATNFNVEIGGVKWFGISRTYQLTPQSGGTITIPPVVLQLQVGQVGAVKAQTPILHLSVKVVARPPGAENALGTTRLDIKQTLDRQLVGLKQGDAFTRTVTISADGVQAMLLPPTVFGAVKGLSVYPKPPKLQDITKERVGFLGSQRTDAATYVLQQAGDYTLPGVEIAWWDTRGNQLRKATLPALHFSVAAVAAYKPLLALPQEASAPKPDRIKHIDVWTLARQVAYALIGVLIAAWLLPRIWRLLRRLWRAGHSQRHRHTLSEAAAWRRLQRALRGRDRGAMVTALYTWLALAAPGQTAAQAGINLDPAFTAWYGATAGNADIAALRQATRSARKRLLHPATTATYLPALNP</sequence>
<dbReference type="Proteomes" id="UP000037939">
    <property type="component" value="Unassembled WGS sequence"/>
</dbReference>
<dbReference type="RefSeq" id="WP_053936067.1">
    <property type="nucleotide sequence ID" value="NZ_LAQT01000001.1"/>
</dbReference>
<feature type="chain" id="PRO_5005863216" description="Oxygen tolerance" evidence="1">
    <location>
        <begin position="23"/>
        <end position="431"/>
    </location>
</feature>
<dbReference type="AlphaFoldDB" id="A0A0N0XMU0"/>
<dbReference type="PANTHER" id="PTHR40940:SF1">
    <property type="entry name" value="PROTEIN BATD"/>
    <property type="match status" value="1"/>
</dbReference>
<accession>A0A0N0XMU0</accession>
<organism evidence="2 3">
    <name type="scientific">Amantichitinum ursilacus</name>
    <dbReference type="NCBI Taxonomy" id="857265"/>
    <lineage>
        <taxon>Bacteria</taxon>
        <taxon>Pseudomonadati</taxon>
        <taxon>Pseudomonadota</taxon>
        <taxon>Betaproteobacteria</taxon>
        <taxon>Neisseriales</taxon>
        <taxon>Chitinibacteraceae</taxon>
        <taxon>Amantichitinum</taxon>
    </lineage>
</organism>
<keyword evidence="1" id="KW-0732">Signal</keyword>